<dbReference type="STRING" id="1353952.A0A165K7Q3"/>
<dbReference type="GO" id="GO:0000139">
    <property type="term" value="C:Golgi membrane"/>
    <property type="evidence" value="ECO:0007669"/>
    <property type="project" value="TreeGrafter"/>
</dbReference>
<dbReference type="Gene3D" id="1.10.220.150">
    <property type="entry name" value="Arf GTPase activating protein"/>
    <property type="match status" value="1"/>
</dbReference>
<dbReference type="SMART" id="SM00105">
    <property type="entry name" value="ArfGap"/>
    <property type="match status" value="1"/>
</dbReference>
<dbReference type="GO" id="GO:0005096">
    <property type="term" value="F:GTPase activator activity"/>
    <property type="evidence" value="ECO:0007669"/>
    <property type="project" value="UniProtKB-KW"/>
</dbReference>
<dbReference type="GO" id="GO:0030100">
    <property type="term" value="P:regulation of endocytosis"/>
    <property type="evidence" value="ECO:0007669"/>
    <property type="project" value="TreeGrafter"/>
</dbReference>
<feature type="domain" description="Arf-GAP" evidence="6">
    <location>
        <begin position="1"/>
        <end position="54"/>
    </location>
</feature>
<protein>
    <submittedName>
        <fullName evidence="7">Arf GTPase activating protein</fullName>
    </submittedName>
</protein>
<dbReference type="InParanoid" id="A0A165K7Q3"/>
<keyword evidence="4" id="KW-0862">Zinc</keyword>
<dbReference type="EMBL" id="KV423914">
    <property type="protein sequence ID" value="KZT62790.1"/>
    <property type="molecule type" value="Genomic_DNA"/>
</dbReference>
<dbReference type="PROSITE" id="PS50115">
    <property type="entry name" value="ARFGAP"/>
    <property type="match status" value="1"/>
</dbReference>
<dbReference type="InterPro" id="IPR037278">
    <property type="entry name" value="ARFGAP/RecO"/>
</dbReference>
<dbReference type="GO" id="GO:0032012">
    <property type="term" value="P:regulation of ARF protein signal transduction"/>
    <property type="evidence" value="ECO:0007669"/>
    <property type="project" value="TreeGrafter"/>
</dbReference>
<sequence length="82" mass="8666">MSSSRPLPSSDCVDCGAPNPQWVSVSFGVFICLSCAGVHRGLGVHISFVRSCTMVRPERGRGDGRVCTGLIQGARTNGMRLA</sequence>
<keyword evidence="1" id="KW-0343">GTPase activation</keyword>
<evidence type="ECO:0000313" key="7">
    <source>
        <dbReference type="EMBL" id="KZT62790.1"/>
    </source>
</evidence>
<keyword evidence="8" id="KW-1185">Reference proteome</keyword>
<evidence type="ECO:0000256" key="3">
    <source>
        <dbReference type="ARBA" id="ARBA00022771"/>
    </source>
</evidence>
<dbReference type="GO" id="GO:0008270">
    <property type="term" value="F:zinc ion binding"/>
    <property type="evidence" value="ECO:0007669"/>
    <property type="project" value="UniProtKB-KW"/>
</dbReference>
<evidence type="ECO:0000256" key="2">
    <source>
        <dbReference type="ARBA" id="ARBA00022723"/>
    </source>
</evidence>
<dbReference type="PANTHER" id="PTHR46395:SF1">
    <property type="entry name" value="ADP-RIBOSYLATION FACTOR GTPASE-ACTIVATING PROTEIN 1"/>
    <property type="match status" value="1"/>
</dbReference>
<dbReference type="SUPFAM" id="SSF57863">
    <property type="entry name" value="ArfGap/RecO-like zinc finger"/>
    <property type="match status" value="1"/>
</dbReference>
<dbReference type="AlphaFoldDB" id="A0A165K7Q3"/>
<keyword evidence="2" id="KW-0479">Metal-binding</keyword>
<accession>A0A165K7Q3</accession>
<dbReference type="PANTHER" id="PTHR46395">
    <property type="entry name" value="ADP-RIBOSYLATION FACTOR GTPASE-ACTIVATING PROTEIN 1"/>
    <property type="match status" value="1"/>
</dbReference>
<dbReference type="OrthoDB" id="3254374at2759"/>
<evidence type="ECO:0000313" key="8">
    <source>
        <dbReference type="Proteomes" id="UP000076842"/>
    </source>
</evidence>
<keyword evidence="3 5" id="KW-0863">Zinc-finger</keyword>
<dbReference type="PRINTS" id="PR00405">
    <property type="entry name" value="REVINTRACTNG"/>
</dbReference>
<evidence type="ECO:0000259" key="6">
    <source>
        <dbReference type="PROSITE" id="PS50115"/>
    </source>
</evidence>
<evidence type="ECO:0000256" key="5">
    <source>
        <dbReference type="PROSITE-ProRule" id="PRU00288"/>
    </source>
</evidence>
<name>A0A165K7Q3_9BASI</name>
<gene>
    <name evidence="7" type="ORF">CALCODRAFT_425317</name>
</gene>
<organism evidence="7 8">
    <name type="scientific">Calocera cornea HHB12733</name>
    <dbReference type="NCBI Taxonomy" id="1353952"/>
    <lineage>
        <taxon>Eukaryota</taxon>
        <taxon>Fungi</taxon>
        <taxon>Dikarya</taxon>
        <taxon>Basidiomycota</taxon>
        <taxon>Agaricomycotina</taxon>
        <taxon>Dacrymycetes</taxon>
        <taxon>Dacrymycetales</taxon>
        <taxon>Dacrymycetaceae</taxon>
        <taxon>Calocera</taxon>
    </lineage>
</organism>
<evidence type="ECO:0000256" key="1">
    <source>
        <dbReference type="ARBA" id="ARBA00022468"/>
    </source>
</evidence>
<evidence type="ECO:0000256" key="4">
    <source>
        <dbReference type="ARBA" id="ARBA00022833"/>
    </source>
</evidence>
<dbReference type="InterPro" id="IPR001164">
    <property type="entry name" value="ArfGAP_dom"/>
</dbReference>
<dbReference type="InterPro" id="IPR038508">
    <property type="entry name" value="ArfGAP_dom_sf"/>
</dbReference>
<proteinExistence type="predicted"/>
<reference evidence="7 8" key="1">
    <citation type="journal article" date="2016" name="Mol. Biol. Evol.">
        <title>Comparative Genomics of Early-Diverging Mushroom-Forming Fungi Provides Insights into the Origins of Lignocellulose Decay Capabilities.</title>
        <authorList>
            <person name="Nagy L.G."/>
            <person name="Riley R."/>
            <person name="Tritt A."/>
            <person name="Adam C."/>
            <person name="Daum C."/>
            <person name="Floudas D."/>
            <person name="Sun H."/>
            <person name="Yadav J.S."/>
            <person name="Pangilinan J."/>
            <person name="Larsson K.H."/>
            <person name="Matsuura K."/>
            <person name="Barry K."/>
            <person name="Labutti K."/>
            <person name="Kuo R."/>
            <person name="Ohm R.A."/>
            <person name="Bhattacharya S.S."/>
            <person name="Shirouzu T."/>
            <person name="Yoshinaga Y."/>
            <person name="Martin F.M."/>
            <person name="Grigoriev I.V."/>
            <person name="Hibbett D.S."/>
        </authorList>
    </citation>
    <scope>NUCLEOTIDE SEQUENCE [LARGE SCALE GENOMIC DNA]</scope>
    <source>
        <strain evidence="7 8">HHB12733</strain>
    </source>
</reference>
<dbReference type="Proteomes" id="UP000076842">
    <property type="component" value="Unassembled WGS sequence"/>
</dbReference>
<dbReference type="Pfam" id="PF01412">
    <property type="entry name" value="ArfGap"/>
    <property type="match status" value="1"/>
</dbReference>